<evidence type="ECO:0000313" key="2">
    <source>
        <dbReference type="Ensembl" id="ENSMFAP00000054640.1"/>
    </source>
</evidence>
<reference evidence="2" key="2">
    <citation type="submission" date="2025-08" db="UniProtKB">
        <authorList>
            <consortium name="Ensembl"/>
        </authorList>
    </citation>
    <scope>IDENTIFICATION</scope>
</reference>
<feature type="compositionally biased region" description="Low complexity" evidence="1">
    <location>
        <begin position="47"/>
        <end position="60"/>
    </location>
</feature>
<evidence type="ECO:0008006" key="4">
    <source>
        <dbReference type="Google" id="ProtNLM"/>
    </source>
</evidence>
<sequence length="512" mass="53400">MSSSASGPGDPKPKRGSPHRGSLDCTDASTDPAMRSWPSELGSRTCSTSATTTAPSSSTPIARHPGRTKAYNSDDNLCEPSLEFEVPNHRQYVSRPSSLESSRNTSSNSSPLNLKGSSEQLHGRSESFSSEDLIPSRDLATLPREASTPGRNALGRHEYPLPRNGPLPQEGAQKRGTAPPHVGVRPCSASPSSEMVTLEEFLEESNRSSPTHDTPSCRDDLLSDYFRKASDPPAIGGQPGPPAKKEGTKMPTSFVAPTVKMATPTLEGRPLKPGQYVKPNFRLTEAEAPPSVAPPSVAPRQALPPQSLSLGRPRQAPALGGRETGSHTLQSPAPPSSHSLARERTPLVGKAGSSCQGPGPRSRPLDTRRFSLAPPKEERLAPLHQSATAPAIATSGAGTAVAGSGSNSQLPHFSPAAAPAARTKPKAPPHSGEVATIAPVRAGLSLSEGDGVLRQGSSEGLPAKSPGRSSDLAPHPGRVPEDCSRGSMSKSTPASPEPGGDPQTVWYEYGCV</sequence>
<feature type="compositionally biased region" description="Polar residues" evidence="1">
    <location>
        <begin position="326"/>
        <end position="339"/>
    </location>
</feature>
<proteinExistence type="predicted"/>
<feature type="compositionally biased region" description="Polar residues" evidence="1">
    <location>
        <begin position="115"/>
        <end position="130"/>
    </location>
</feature>
<reference evidence="2 3" key="1">
    <citation type="submission" date="2013-03" db="EMBL/GenBank/DDBJ databases">
        <authorList>
            <person name="Warren W."/>
            <person name="Wilson R.K."/>
        </authorList>
    </citation>
    <scope>NUCLEOTIDE SEQUENCE</scope>
</reference>
<keyword evidence="3" id="KW-1185">Reference proteome</keyword>
<name>A0A7N9CVX9_MACFA</name>
<dbReference type="GeneTree" id="ENSGT00940000154785"/>
<dbReference type="Ensembl" id="ENSMFAT00000088045.1">
    <property type="protein sequence ID" value="ENSMFAP00000054640.1"/>
    <property type="gene ID" value="ENSMFAG00000063547.1"/>
</dbReference>
<dbReference type="Proteomes" id="UP000233100">
    <property type="component" value="Chromosome 7"/>
</dbReference>
<accession>A0A7N9CVX9</accession>
<organism evidence="2 3">
    <name type="scientific">Macaca fascicularis</name>
    <name type="common">Crab-eating macaque</name>
    <name type="synonym">Cynomolgus monkey</name>
    <dbReference type="NCBI Taxonomy" id="9541"/>
    <lineage>
        <taxon>Eukaryota</taxon>
        <taxon>Metazoa</taxon>
        <taxon>Chordata</taxon>
        <taxon>Craniata</taxon>
        <taxon>Vertebrata</taxon>
        <taxon>Euteleostomi</taxon>
        <taxon>Mammalia</taxon>
        <taxon>Eutheria</taxon>
        <taxon>Euarchontoglires</taxon>
        <taxon>Primates</taxon>
        <taxon>Haplorrhini</taxon>
        <taxon>Catarrhini</taxon>
        <taxon>Cercopithecidae</taxon>
        <taxon>Cercopithecinae</taxon>
        <taxon>Macaca</taxon>
    </lineage>
</organism>
<reference evidence="2" key="3">
    <citation type="submission" date="2025-09" db="UniProtKB">
        <authorList>
            <consortium name="Ensembl"/>
        </authorList>
    </citation>
    <scope>IDENTIFICATION</scope>
</reference>
<feature type="compositionally biased region" description="Basic and acidic residues" evidence="1">
    <location>
        <begin position="363"/>
        <end position="381"/>
    </location>
</feature>
<evidence type="ECO:0000256" key="1">
    <source>
        <dbReference type="SAM" id="MobiDB-lite"/>
    </source>
</evidence>
<evidence type="ECO:0000313" key="3">
    <source>
        <dbReference type="Proteomes" id="UP000233100"/>
    </source>
</evidence>
<feature type="compositionally biased region" description="Low complexity" evidence="1">
    <location>
        <begin position="94"/>
        <end position="114"/>
    </location>
</feature>
<feature type="compositionally biased region" description="Low complexity" evidence="1">
    <location>
        <begin position="393"/>
        <end position="408"/>
    </location>
</feature>
<feature type="compositionally biased region" description="Basic and acidic residues" evidence="1">
    <location>
        <begin position="215"/>
        <end position="230"/>
    </location>
</feature>
<feature type="region of interest" description="Disordered" evidence="1">
    <location>
        <begin position="1"/>
        <end position="512"/>
    </location>
</feature>
<protein>
    <recommendedName>
        <fullName evidence="4">Coiled-coil domain containing 88C</fullName>
    </recommendedName>
</protein>
<dbReference type="AlphaFoldDB" id="A0A7N9CVX9"/>